<comment type="caution">
    <text evidence="11">The sequence shown here is derived from an EMBL/GenBank/DDBJ whole genome shotgun (WGS) entry which is preliminary data.</text>
</comment>
<dbReference type="PRINTS" id="PR00344">
    <property type="entry name" value="BCTRLSENSOR"/>
</dbReference>
<keyword evidence="3" id="KW-0597">Phosphoprotein</keyword>
<evidence type="ECO:0000259" key="10">
    <source>
        <dbReference type="PROSITE" id="PS50109"/>
    </source>
</evidence>
<dbReference type="InterPro" id="IPR003661">
    <property type="entry name" value="HisK_dim/P_dom"/>
</dbReference>
<accession>A0A556N2Z1</accession>
<evidence type="ECO:0000256" key="1">
    <source>
        <dbReference type="ARBA" id="ARBA00000085"/>
    </source>
</evidence>
<feature type="transmembrane region" description="Helical" evidence="9">
    <location>
        <begin position="687"/>
        <end position="711"/>
    </location>
</feature>
<evidence type="ECO:0000256" key="2">
    <source>
        <dbReference type="ARBA" id="ARBA00012438"/>
    </source>
</evidence>
<feature type="transmembrane region" description="Helical" evidence="9">
    <location>
        <begin position="405"/>
        <end position="423"/>
    </location>
</feature>
<dbReference type="InterPro" id="IPR005467">
    <property type="entry name" value="His_kinase_dom"/>
</dbReference>
<dbReference type="Gene3D" id="6.10.340.10">
    <property type="match status" value="1"/>
</dbReference>
<keyword evidence="9" id="KW-0812">Transmembrane</keyword>
<dbReference type="GO" id="GO:0005524">
    <property type="term" value="F:ATP binding"/>
    <property type="evidence" value="ECO:0007669"/>
    <property type="project" value="UniProtKB-KW"/>
</dbReference>
<dbReference type="InterPro" id="IPR036097">
    <property type="entry name" value="HisK_dim/P_sf"/>
</dbReference>
<dbReference type="PANTHER" id="PTHR43065:SF10">
    <property type="entry name" value="PEROXIDE STRESS-ACTIVATED HISTIDINE KINASE MAK3"/>
    <property type="match status" value="1"/>
</dbReference>
<dbReference type="SUPFAM" id="SSF47384">
    <property type="entry name" value="Homodimeric domain of signal transducing histidine kinase"/>
    <property type="match status" value="1"/>
</dbReference>
<evidence type="ECO:0000256" key="9">
    <source>
        <dbReference type="SAM" id="Phobius"/>
    </source>
</evidence>
<dbReference type="Gene3D" id="3.30.565.10">
    <property type="entry name" value="Histidine kinase-like ATPase, C-terminal domain"/>
    <property type="match status" value="1"/>
</dbReference>
<dbReference type="Gene3D" id="1.10.287.130">
    <property type="match status" value="1"/>
</dbReference>
<organism evidence="11 12">
    <name type="scientific">Fluviicola chungangensis</name>
    <dbReference type="NCBI Taxonomy" id="2597671"/>
    <lineage>
        <taxon>Bacteria</taxon>
        <taxon>Pseudomonadati</taxon>
        <taxon>Bacteroidota</taxon>
        <taxon>Flavobacteriia</taxon>
        <taxon>Flavobacteriales</taxon>
        <taxon>Crocinitomicaceae</taxon>
        <taxon>Fluviicola</taxon>
    </lineage>
</organism>
<keyword evidence="9" id="KW-0472">Membrane</keyword>
<dbReference type="RefSeq" id="WP_144331935.1">
    <property type="nucleotide sequence ID" value="NZ_VLPL01000002.1"/>
</dbReference>
<reference evidence="11 12" key="1">
    <citation type="submission" date="2019-07" db="EMBL/GenBank/DDBJ databases">
        <authorList>
            <person name="Huq M.A."/>
        </authorList>
    </citation>
    <scope>NUCLEOTIDE SEQUENCE [LARGE SCALE GENOMIC DNA]</scope>
    <source>
        <strain evidence="11 12">MAH-3</strain>
    </source>
</reference>
<evidence type="ECO:0000256" key="6">
    <source>
        <dbReference type="ARBA" id="ARBA00022777"/>
    </source>
</evidence>
<evidence type="ECO:0000256" key="4">
    <source>
        <dbReference type="ARBA" id="ARBA00022679"/>
    </source>
</evidence>
<dbReference type="SUPFAM" id="SSF55874">
    <property type="entry name" value="ATPase domain of HSP90 chaperone/DNA topoisomerase II/histidine kinase"/>
    <property type="match status" value="1"/>
</dbReference>
<feature type="transmembrane region" description="Helical" evidence="9">
    <location>
        <begin position="731"/>
        <end position="752"/>
    </location>
</feature>
<evidence type="ECO:0000256" key="7">
    <source>
        <dbReference type="ARBA" id="ARBA00022840"/>
    </source>
</evidence>
<keyword evidence="8" id="KW-0902">Two-component regulatory system</keyword>
<feature type="transmembrane region" description="Helical" evidence="9">
    <location>
        <begin position="899"/>
        <end position="925"/>
    </location>
</feature>
<feature type="transmembrane region" description="Helical" evidence="9">
    <location>
        <begin position="231"/>
        <end position="250"/>
    </location>
</feature>
<keyword evidence="12" id="KW-1185">Reference proteome</keyword>
<feature type="domain" description="Histidine kinase" evidence="10">
    <location>
        <begin position="992"/>
        <end position="1204"/>
    </location>
</feature>
<dbReference type="EMBL" id="VLPL01000002">
    <property type="protein sequence ID" value="TSJ46398.1"/>
    <property type="molecule type" value="Genomic_DNA"/>
</dbReference>
<evidence type="ECO:0000313" key="11">
    <source>
        <dbReference type="EMBL" id="TSJ46398.1"/>
    </source>
</evidence>
<comment type="catalytic activity">
    <reaction evidence="1">
        <text>ATP + protein L-histidine = ADP + protein N-phospho-L-histidine.</text>
        <dbReference type="EC" id="2.7.13.3"/>
    </reaction>
</comment>
<dbReference type="InterPro" id="IPR003594">
    <property type="entry name" value="HATPase_dom"/>
</dbReference>
<feature type="transmembrane region" description="Helical" evidence="9">
    <location>
        <begin position="303"/>
        <end position="321"/>
    </location>
</feature>
<sequence length="1206" mass="138885">MFKRIIQFFARRGYALLLSACFLLLAGLLFNLKKSGSEDIESFQRVFLSQVAKAKDQLRWIPKDWKELSKGDFSKKYNHLENTLFVHVYQGDSLVFWNTNKCPVNRFADLHFPSQGVIQLQNGWYYSQLQKSGSDIFVVTFGIKRVFPITNAQLKDYFFRPFPPVHGTVSLVTEKNHTVFDERGEGVFGIGEVNQSPDNERLLTLIFTDVLAILFLIFFRINRSLKTNTARWAFVFGILLLRYLSLRFDWFEWMANTSLFDPGLMALNNWIPDFGEILVWFVSLLMIFPSLGKLVRQANNKYIVYLLLLLVPVLMMVYPQLIKLIIVNSTIPIHLSELLKLNVFSIVFIFLIGLSSLFLIQFYQLVMEKWRAMNPGKVERFGVLTALFSSVIIANEWIFRLHGFWIIWMFALLTVSLIVSFRFNGTWNFTFYLLATFLVSFGITMNLEMEAKKKEREERLLFANQLADDRDINAEVDFTRAKEKLITEPFLKRLFHHDTKPSFSELKEAMEYQVFKGYWDRYDVDFYYYLEDSLGVRLNGMYKKQLDELIERHGLRSEIDSSLYYVKDYTSQFNYVFSLPIERNGVKVAFYGTMKSKRIPEKIGFPRLLISKQTAVFESLERYSIAKYFNNHLVLNYGAYSYPTSLRILGDNEEQGHQWYEKDGFEHLIFKKSMTDAIILSKTIPSWLSYLTTTSILLVCFGAMLTLVLLLKQLNQVRVSNGISMITKIQLVLIGLIVISLGGFSIASTTMLSGQYRSYSTDQIREKEKSVINDINSRQRFTSEKFSDKNQEELDYQLRRWSKVFLADINLYQSDGILAGTSRTKIYNMGLLSEQMNPKALYELQFSMRSEFIHEENIGSLVYLSGYVPVFNHENELLGYLNILHFDQRNVFEEQLRQFFVAILNVFMLLLVLSILVALLVSSWLTGPLMLLRKSFSQFELGKNSSQINYKAQDEIGSLVAEYNHKLNELAEAAAKLAQSERESAWREMAKQVAHEIKNPLTPMKLSIQHLQRVFDPNDPKAAERIERVTGSLIEQIDALTHIANEFSNFAKLPQPVIAEIDLISLIEAVAALFDSDTSIQVEWELTGPESKILIPGDKEMLLRVLNNVVSNGIQAATLTPAHIVISVEANENLVFIRVKDNGTGIPEDQIQTIFEPYFTTKSNGTGLGLAMVKQIVETHHGSIEIEKTSSEGTTVLITLPRLKNE</sequence>
<dbReference type="InterPro" id="IPR004358">
    <property type="entry name" value="Sig_transdc_His_kin-like_C"/>
</dbReference>
<keyword evidence="6" id="KW-0418">Kinase</keyword>
<proteinExistence type="predicted"/>
<keyword evidence="4" id="KW-0808">Transferase</keyword>
<feature type="transmembrane region" description="Helical" evidence="9">
    <location>
        <begin position="270"/>
        <end position="291"/>
    </location>
</feature>
<evidence type="ECO:0000256" key="5">
    <source>
        <dbReference type="ARBA" id="ARBA00022741"/>
    </source>
</evidence>
<evidence type="ECO:0000313" key="12">
    <source>
        <dbReference type="Proteomes" id="UP000316008"/>
    </source>
</evidence>
<dbReference type="CDD" id="cd00075">
    <property type="entry name" value="HATPase"/>
    <property type="match status" value="1"/>
</dbReference>
<gene>
    <name evidence="11" type="ORF">FO442_04375</name>
</gene>
<evidence type="ECO:0000256" key="3">
    <source>
        <dbReference type="ARBA" id="ARBA00022553"/>
    </source>
</evidence>
<dbReference type="GO" id="GO:0000155">
    <property type="term" value="F:phosphorelay sensor kinase activity"/>
    <property type="evidence" value="ECO:0007669"/>
    <property type="project" value="InterPro"/>
</dbReference>
<dbReference type="SMART" id="SM00388">
    <property type="entry name" value="HisKA"/>
    <property type="match status" value="1"/>
</dbReference>
<feature type="transmembrane region" description="Helical" evidence="9">
    <location>
        <begin position="341"/>
        <end position="360"/>
    </location>
</feature>
<keyword evidence="9" id="KW-1133">Transmembrane helix</keyword>
<feature type="transmembrane region" description="Helical" evidence="9">
    <location>
        <begin position="430"/>
        <end position="447"/>
    </location>
</feature>
<dbReference type="SMART" id="SM00387">
    <property type="entry name" value="HATPase_c"/>
    <property type="match status" value="1"/>
</dbReference>
<dbReference type="OrthoDB" id="9776727at2"/>
<dbReference type="PANTHER" id="PTHR43065">
    <property type="entry name" value="SENSOR HISTIDINE KINASE"/>
    <property type="match status" value="1"/>
</dbReference>
<keyword evidence="7" id="KW-0067">ATP-binding</keyword>
<name>A0A556N2Z1_9FLAO</name>
<dbReference type="AlphaFoldDB" id="A0A556N2Z1"/>
<dbReference type="EC" id="2.7.13.3" evidence="2"/>
<keyword evidence="5" id="KW-0547">Nucleotide-binding</keyword>
<dbReference type="Pfam" id="PF00512">
    <property type="entry name" value="HisKA"/>
    <property type="match status" value="1"/>
</dbReference>
<protein>
    <recommendedName>
        <fullName evidence="2">histidine kinase</fullName>
        <ecNumber evidence="2">2.7.13.3</ecNumber>
    </recommendedName>
</protein>
<evidence type="ECO:0000256" key="8">
    <source>
        <dbReference type="ARBA" id="ARBA00023012"/>
    </source>
</evidence>
<dbReference type="Pfam" id="PF02518">
    <property type="entry name" value="HATPase_c"/>
    <property type="match status" value="1"/>
</dbReference>
<dbReference type="Proteomes" id="UP000316008">
    <property type="component" value="Unassembled WGS sequence"/>
</dbReference>
<dbReference type="PROSITE" id="PS50109">
    <property type="entry name" value="HIS_KIN"/>
    <property type="match status" value="1"/>
</dbReference>
<dbReference type="InterPro" id="IPR036890">
    <property type="entry name" value="HATPase_C_sf"/>
</dbReference>
<dbReference type="CDD" id="cd00082">
    <property type="entry name" value="HisKA"/>
    <property type="match status" value="1"/>
</dbReference>
<feature type="transmembrane region" description="Helical" evidence="9">
    <location>
        <begin position="202"/>
        <end position="219"/>
    </location>
</feature>